<proteinExistence type="predicted"/>
<name>S9SAB5_MAGFU</name>
<protein>
    <submittedName>
        <fullName evidence="1">Uncharacterized protein</fullName>
    </submittedName>
</protein>
<dbReference type="AlphaFoldDB" id="S9SAB5"/>
<organism evidence="1 2">
    <name type="scientific">Magnetospirillum fulvum MGU-K5</name>
    <dbReference type="NCBI Taxonomy" id="1316936"/>
    <lineage>
        <taxon>Bacteria</taxon>
        <taxon>Pseudomonadati</taxon>
        <taxon>Pseudomonadota</taxon>
        <taxon>Alphaproteobacteria</taxon>
        <taxon>Rhodospirillales</taxon>
        <taxon>Rhodospirillaceae</taxon>
        <taxon>Magnetospirillum</taxon>
    </lineage>
</organism>
<dbReference type="Proteomes" id="UP000015350">
    <property type="component" value="Unassembled WGS sequence"/>
</dbReference>
<dbReference type="EMBL" id="AQPH01000034">
    <property type="protein sequence ID" value="EPY01619.1"/>
    <property type="molecule type" value="Genomic_DNA"/>
</dbReference>
<evidence type="ECO:0000313" key="1">
    <source>
        <dbReference type="EMBL" id="EPY01619.1"/>
    </source>
</evidence>
<sequence length="239" mass="27814">MKLAVDWERRRRRKREVAERAAEPNHMYAYCRVIGCGKPARAGTSDGLDTRFCRSHAEHLQRHGSAFKRSYTAAELTPYRRAALEWLEANPDLHWVKNAVQRVEALYQQAGAHVEAFRLRGLDPRERAWKHWARLRKAEVDPRRVVAAWLAVEMIIAADPQPVRTAEFKRVQAAKLVHRMASGTHRRWERERPATSGPAVMVVEERHWYPRSRGRVLRYVGEDLEGAAELLVEHHLKNR</sequence>
<dbReference type="PATRIC" id="fig|1316936.3.peg.1972"/>
<reference evidence="1 2" key="1">
    <citation type="submission" date="2013-04" db="EMBL/GenBank/DDBJ databases">
        <authorList>
            <person name="Kuznetsov B."/>
            <person name="Ivanovsky R."/>
        </authorList>
    </citation>
    <scope>NUCLEOTIDE SEQUENCE [LARGE SCALE GENOMIC DNA]</scope>
    <source>
        <strain evidence="1 2">MGU-K5</strain>
    </source>
</reference>
<evidence type="ECO:0000313" key="2">
    <source>
        <dbReference type="Proteomes" id="UP000015350"/>
    </source>
</evidence>
<accession>S9SAB5</accession>
<gene>
    <name evidence="1" type="ORF">K678_09903</name>
</gene>
<dbReference type="STRING" id="1316936.K678_09903"/>
<dbReference type="eggNOG" id="ENOG50333M8">
    <property type="taxonomic scope" value="Bacteria"/>
</dbReference>
<comment type="caution">
    <text evidence="1">The sequence shown here is derived from an EMBL/GenBank/DDBJ whole genome shotgun (WGS) entry which is preliminary data.</text>
</comment>